<proteinExistence type="predicted"/>
<organism evidence="2 3">
    <name type="scientific">Streptomyces endophyticus</name>
    <dbReference type="NCBI Taxonomy" id="714166"/>
    <lineage>
        <taxon>Bacteria</taxon>
        <taxon>Bacillati</taxon>
        <taxon>Actinomycetota</taxon>
        <taxon>Actinomycetes</taxon>
        <taxon>Kitasatosporales</taxon>
        <taxon>Streptomycetaceae</taxon>
        <taxon>Streptomyces</taxon>
    </lineage>
</organism>
<keyword evidence="3" id="KW-1185">Reference proteome</keyword>
<dbReference type="Proteomes" id="UP001354931">
    <property type="component" value="Unassembled WGS sequence"/>
</dbReference>
<evidence type="ECO:0008006" key="4">
    <source>
        <dbReference type="Google" id="ProtNLM"/>
    </source>
</evidence>
<dbReference type="RefSeq" id="WP_326019926.1">
    <property type="nucleotide sequence ID" value="NZ_JAOZYC010000139.1"/>
</dbReference>
<sequence length="246" mass="26218">MSLPEGSRETVQSLGEKMPEGRLAVRKARRQLEEEGYLHTRRRQDPETGRWTTQVLASNVPLTSPEEVAAVFGPSDQDPPAGDATGQALGAYPLGETPKDNTPNRGAAFLERLADREPTLRLGARDVESLAPLIDGALATGVTETDLRRCLTTDLPRALRSAAALVRYRLENRPPTAAPTPVAHKHVAPLGECAECRDPLPRGVGKGICRTCAGLAAKPTPAPVPAQGQGLRDVIALARAALRPVD</sequence>
<dbReference type="EMBL" id="JAOZYC010000139">
    <property type="protein sequence ID" value="MEB8340936.1"/>
    <property type="molecule type" value="Genomic_DNA"/>
</dbReference>
<feature type="region of interest" description="Disordered" evidence="1">
    <location>
        <begin position="1"/>
        <end position="50"/>
    </location>
</feature>
<evidence type="ECO:0000256" key="1">
    <source>
        <dbReference type="SAM" id="MobiDB-lite"/>
    </source>
</evidence>
<evidence type="ECO:0000313" key="2">
    <source>
        <dbReference type="EMBL" id="MEB8340936.1"/>
    </source>
</evidence>
<evidence type="ECO:0000313" key="3">
    <source>
        <dbReference type="Proteomes" id="UP001354931"/>
    </source>
</evidence>
<feature type="compositionally biased region" description="Basic and acidic residues" evidence="1">
    <location>
        <begin position="30"/>
        <end position="48"/>
    </location>
</feature>
<protein>
    <recommendedName>
        <fullName evidence="4">MarR family transcriptional regulator</fullName>
    </recommendedName>
</protein>
<comment type="caution">
    <text evidence="2">The sequence shown here is derived from an EMBL/GenBank/DDBJ whole genome shotgun (WGS) entry which is preliminary data.</text>
</comment>
<accession>A0ABU6FDM2</accession>
<reference evidence="2 3" key="1">
    <citation type="submission" date="2022-10" db="EMBL/GenBank/DDBJ databases">
        <authorList>
            <person name="Xie J."/>
            <person name="Shen N."/>
        </authorList>
    </citation>
    <scope>NUCLEOTIDE SEQUENCE [LARGE SCALE GENOMIC DNA]</scope>
    <source>
        <strain evidence="2 3">YIM65594</strain>
    </source>
</reference>
<name>A0ABU6FDM2_9ACTN</name>
<feature type="region of interest" description="Disordered" evidence="1">
    <location>
        <begin position="72"/>
        <end position="103"/>
    </location>
</feature>
<gene>
    <name evidence="2" type="ORF">OKJ99_25880</name>
</gene>